<keyword evidence="1" id="KW-1133">Transmembrane helix</keyword>
<feature type="transmembrane region" description="Helical" evidence="1">
    <location>
        <begin position="131"/>
        <end position="160"/>
    </location>
</feature>
<dbReference type="OrthoDB" id="5260541at2759"/>
<dbReference type="GeneID" id="20354769"/>
<gene>
    <name evidence="3" type="primary">20354769</name>
    <name evidence="2" type="ORF">GGTG_14311</name>
</gene>
<name>J3PL64_GAET3</name>
<feature type="transmembrane region" description="Helical" evidence="1">
    <location>
        <begin position="45"/>
        <end position="64"/>
    </location>
</feature>
<organism evidence="2">
    <name type="scientific">Gaeumannomyces tritici (strain R3-111a-1)</name>
    <name type="common">Wheat and barley take-all root rot fungus</name>
    <name type="synonym">Gaeumannomyces graminis var. tritici</name>
    <dbReference type="NCBI Taxonomy" id="644352"/>
    <lineage>
        <taxon>Eukaryota</taxon>
        <taxon>Fungi</taxon>
        <taxon>Dikarya</taxon>
        <taxon>Ascomycota</taxon>
        <taxon>Pezizomycotina</taxon>
        <taxon>Sordariomycetes</taxon>
        <taxon>Sordariomycetidae</taxon>
        <taxon>Magnaporthales</taxon>
        <taxon>Magnaporthaceae</taxon>
        <taxon>Gaeumannomyces</taxon>
    </lineage>
</organism>
<dbReference type="EMBL" id="GL385634">
    <property type="protein sequence ID" value="EJT68111.1"/>
    <property type="molecule type" value="Genomic_DNA"/>
</dbReference>
<sequence>MSRSEGATISAAPRALFHSVGAFIFIYTIILLCSDIPVPEYKTAVVLLLASYLVNSLILFPLSLIPVPLIGFSAAFASVALSVATLAVVVVRWNLALATADQWAVPHNIDPSLIPEDANPNLWKLVRNKQYGIGVTVGAALDLVGNLLGAIIVCIVQFAYTRD</sequence>
<keyword evidence="4" id="KW-1185">Reference proteome</keyword>
<dbReference type="HOGENOM" id="CLU_154737_0_0_1"/>
<evidence type="ECO:0000313" key="4">
    <source>
        <dbReference type="Proteomes" id="UP000006039"/>
    </source>
</evidence>
<feature type="transmembrane region" description="Helical" evidence="1">
    <location>
        <begin position="15"/>
        <end position="33"/>
    </location>
</feature>
<reference evidence="4" key="1">
    <citation type="submission" date="2010-07" db="EMBL/GenBank/DDBJ databases">
        <title>The genome sequence of Gaeumannomyces graminis var. tritici strain R3-111a-1.</title>
        <authorList>
            <consortium name="The Broad Institute Genome Sequencing Platform"/>
            <person name="Ma L.-J."/>
            <person name="Dead R."/>
            <person name="Young S."/>
            <person name="Zeng Q."/>
            <person name="Koehrsen M."/>
            <person name="Alvarado L."/>
            <person name="Berlin A."/>
            <person name="Chapman S.B."/>
            <person name="Chen Z."/>
            <person name="Freedman E."/>
            <person name="Gellesch M."/>
            <person name="Goldberg J."/>
            <person name="Griggs A."/>
            <person name="Gujja S."/>
            <person name="Heilman E.R."/>
            <person name="Heiman D."/>
            <person name="Hepburn T."/>
            <person name="Howarth C."/>
            <person name="Jen D."/>
            <person name="Larson L."/>
            <person name="Mehta T."/>
            <person name="Neiman D."/>
            <person name="Pearson M."/>
            <person name="Roberts A."/>
            <person name="Saif S."/>
            <person name="Shea T."/>
            <person name="Shenoy N."/>
            <person name="Sisk P."/>
            <person name="Stolte C."/>
            <person name="Sykes S."/>
            <person name="Walk T."/>
            <person name="White J."/>
            <person name="Yandava C."/>
            <person name="Haas B."/>
            <person name="Nusbaum C."/>
            <person name="Birren B."/>
        </authorList>
    </citation>
    <scope>NUCLEOTIDE SEQUENCE [LARGE SCALE GENOMIC DNA]</scope>
    <source>
        <strain evidence="4">R3-111a-1</strain>
    </source>
</reference>
<dbReference type="eggNOG" id="ENOG502RN8F">
    <property type="taxonomic scope" value="Eukaryota"/>
</dbReference>
<dbReference type="EnsemblFungi" id="EJT68111">
    <property type="protein sequence ID" value="EJT68111"/>
    <property type="gene ID" value="GGTG_14311"/>
</dbReference>
<keyword evidence="1" id="KW-0812">Transmembrane</keyword>
<dbReference type="RefSeq" id="XP_009230502.1">
    <property type="nucleotide sequence ID" value="XM_009232238.1"/>
</dbReference>
<proteinExistence type="predicted"/>
<dbReference type="AlphaFoldDB" id="J3PL64"/>
<protein>
    <submittedName>
        <fullName evidence="2 3">Uncharacterized protein</fullName>
    </submittedName>
</protein>
<dbReference type="Proteomes" id="UP000006039">
    <property type="component" value="Unassembled WGS sequence"/>
</dbReference>
<feature type="transmembrane region" description="Helical" evidence="1">
    <location>
        <begin position="70"/>
        <end position="91"/>
    </location>
</feature>
<reference evidence="2" key="2">
    <citation type="submission" date="2010-07" db="EMBL/GenBank/DDBJ databases">
        <authorList>
            <consortium name="The Broad Institute Genome Sequencing Platform"/>
            <consortium name="Broad Institute Genome Sequencing Center for Infectious Disease"/>
            <person name="Ma L.-J."/>
            <person name="Dead R."/>
            <person name="Young S."/>
            <person name="Zeng Q."/>
            <person name="Koehrsen M."/>
            <person name="Alvarado L."/>
            <person name="Berlin A."/>
            <person name="Chapman S.B."/>
            <person name="Chen Z."/>
            <person name="Freedman E."/>
            <person name="Gellesch M."/>
            <person name="Goldberg J."/>
            <person name="Griggs A."/>
            <person name="Gujja S."/>
            <person name="Heilman E.R."/>
            <person name="Heiman D."/>
            <person name="Hepburn T."/>
            <person name="Howarth C."/>
            <person name="Jen D."/>
            <person name="Larson L."/>
            <person name="Mehta T."/>
            <person name="Neiman D."/>
            <person name="Pearson M."/>
            <person name="Roberts A."/>
            <person name="Saif S."/>
            <person name="Shea T."/>
            <person name="Shenoy N."/>
            <person name="Sisk P."/>
            <person name="Stolte C."/>
            <person name="Sykes S."/>
            <person name="Walk T."/>
            <person name="White J."/>
            <person name="Yandava C."/>
            <person name="Haas B."/>
            <person name="Nusbaum C."/>
            <person name="Birren B."/>
        </authorList>
    </citation>
    <scope>NUCLEOTIDE SEQUENCE</scope>
    <source>
        <strain evidence="2">R3-111a-1</strain>
    </source>
</reference>
<evidence type="ECO:0000256" key="1">
    <source>
        <dbReference type="SAM" id="Phobius"/>
    </source>
</evidence>
<evidence type="ECO:0000313" key="2">
    <source>
        <dbReference type="EMBL" id="EJT68111.1"/>
    </source>
</evidence>
<reference evidence="2" key="3">
    <citation type="submission" date="2010-09" db="EMBL/GenBank/DDBJ databases">
        <title>Annotation of Gaeumannomyces graminis var. tritici R3-111a-1.</title>
        <authorList>
            <consortium name="The Broad Institute Genome Sequencing Platform"/>
            <person name="Ma L.-J."/>
            <person name="Dead R."/>
            <person name="Young S.K."/>
            <person name="Zeng Q."/>
            <person name="Gargeya S."/>
            <person name="Fitzgerald M."/>
            <person name="Haas B."/>
            <person name="Abouelleil A."/>
            <person name="Alvarado L."/>
            <person name="Arachchi H.M."/>
            <person name="Berlin A."/>
            <person name="Brown A."/>
            <person name="Chapman S.B."/>
            <person name="Chen Z."/>
            <person name="Dunbar C."/>
            <person name="Freedman E."/>
            <person name="Gearin G."/>
            <person name="Gellesch M."/>
            <person name="Goldberg J."/>
            <person name="Griggs A."/>
            <person name="Gujja S."/>
            <person name="Heiman D."/>
            <person name="Howarth C."/>
            <person name="Larson L."/>
            <person name="Lui A."/>
            <person name="MacDonald P.J.P."/>
            <person name="Mehta T."/>
            <person name="Montmayeur A."/>
            <person name="Murphy C."/>
            <person name="Neiman D."/>
            <person name="Pearson M."/>
            <person name="Priest M."/>
            <person name="Roberts A."/>
            <person name="Saif S."/>
            <person name="Shea T."/>
            <person name="Shenoy N."/>
            <person name="Sisk P."/>
            <person name="Stolte C."/>
            <person name="Sykes S."/>
            <person name="Yandava C."/>
            <person name="Wortman J."/>
            <person name="Nusbaum C."/>
            <person name="Birren B."/>
        </authorList>
    </citation>
    <scope>NUCLEOTIDE SEQUENCE</scope>
    <source>
        <strain evidence="2">R3-111a-1</strain>
    </source>
</reference>
<evidence type="ECO:0000313" key="3">
    <source>
        <dbReference type="EnsemblFungi" id="EJT68111"/>
    </source>
</evidence>
<reference evidence="3" key="4">
    <citation type="journal article" date="2015" name="G3 (Bethesda)">
        <title>Genome sequences of three phytopathogenic species of the Magnaporthaceae family of fungi.</title>
        <authorList>
            <person name="Okagaki L.H."/>
            <person name="Nunes C.C."/>
            <person name="Sailsbery J."/>
            <person name="Clay B."/>
            <person name="Brown D."/>
            <person name="John T."/>
            <person name="Oh Y."/>
            <person name="Young N."/>
            <person name="Fitzgerald M."/>
            <person name="Haas B.J."/>
            <person name="Zeng Q."/>
            <person name="Young S."/>
            <person name="Adiconis X."/>
            <person name="Fan L."/>
            <person name="Levin J.Z."/>
            <person name="Mitchell T.K."/>
            <person name="Okubara P.A."/>
            <person name="Farman M.L."/>
            <person name="Kohn L.M."/>
            <person name="Birren B."/>
            <person name="Ma L.-J."/>
            <person name="Dean R.A."/>
        </authorList>
    </citation>
    <scope>NUCLEOTIDE SEQUENCE</scope>
    <source>
        <strain evidence="3">R3-111a-1</strain>
    </source>
</reference>
<dbReference type="VEuPathDB" id="FungiDB:GGTG_14311"/>
<reference evidence="3" key="5">
    <citation type="submission" date="2018-04" db="UniProtKB">
        <authorList>
            <consortium name="EnsemblFungi"/>
        </authorList>
    </citation>
    <scope>IDENTIFICATION</scope>
    <source>
        <strain evidence="3">R3-111a-1</strain>
    </source>
</reference>
<accession>J3PL64</accession>
<keyword evidence="1" id="KW-0472">Membrane</keyword>